<proteinExistence type="predicted"/>
<reference evidence="4" key="1">
    <citation type="submission" date="2020-07" db="EMBL/GenBank/DDBJ databases">
        <title>Complete genome sequencing of Coprobacter sp. strain 2CBH44.</title>
        <authorList>
            <person name="Sakamoto M."/>
            <person name="Murakami T."/>
            <person name="Mori H."/>
        </authorList>
    </citation>
    <scope>NUCLEOTIDE SEQUENCE [LARGE SCALE GENOMIC DNA]</scope>
    <source>
        <strain evidence="4">2CBH44</strain>
    </source>
</reference>
<dbReference type="AlphaFoldDB" id="A0A7G1HX01"/>
<dbReference type="KEGG" id="copr:Cop2CBH44_19160"/>
<sequence length="219" mass="25225">MTAKDLILNSIPVLHPAMYVSDALLRMEEAKLSFLPVTDGDIYLGTICEKSLHDFVDVQQPIGTDYLSFPFVRDESHIFDALSQITQLSIDMLPVISFDNRYLGAIGRESLLKQLSVVCNTNQQGAVILLEMYPEDYSLSELSRLVEDNNFKVVNLLTYPYENTGMLRVNLKIDREDATPLLRSLERFNYKVVCCFQQQGFIDETLRQRLDELMYYLEM</sequence>
<dbReference type="EMBL" id="AP023322">
    <property type="protein sequence ID" value="BCI63563.1"/>
    <property type="molecule type" value="Genomic_DNA"/>
</dbReference>
<evidence type="ECO:0000313" key="4">
    <source>
        <dbReference type="Proteomes" id="UP000594042"/>
    </source>
</evidence>
<dbReference type="PROSITE" id="PS51371">
    <property type="entry name" value="CBS"/>
    <property type="match status" value="1"/>
</dbReference>
<dbReference type="Gene3D" id="3.10.580.10">
    <property type="entry name" value="CBS-domain"/>
    <property type="match status" value="1"/>
</dbReference>
<dbReference type="Pfam" id="PF00571">
    <property type="entry name" value="CBS"/>
    <property type="match status" value="2"/>
</dbReference>
<organism evidence="3 4">
    <name type="scientific">Coprobacter secundus subsp. similis</name>
    <dbReference type="NCBI Taxonomy" id="2751153"/>
    <lineage>
        <taxon>Bacteria</taxon>
        <taxon>Pseudomonadati</taxon>
        <taxon>Bacteroidota</taxon>
        <taxon>Bacteroidia</taxon>
        <taxon>Bacteroidales</taxon>
        <taxon>Barnesiellaceae</taxon>
        <taxon>Coprobacter</taxon>
    </lineage>
</organism>
<dbReference type="InterPro" id="IPR000644">
    <property type="entry name" value="CBS_dom"/>
</dbReference>
<name>A0A7G1HX01_9BACT</name>
<keyword evidence="4" id="KW-1185">Reference proteome</keyword>
<feature type="domain" description="CBS" evidence="2">
    <location>
        <begin position="1"/>
        <end position="62"/>
    </location>
</feature>
<dbReference type="Proteomes" id="UP000594042">
    <property type="component" value="Chromosome"/>
</dbReference>
<protein>
    <recommendedName>
        <fullName evidence="2">CBS domain-containing protein</fullName>
    </recommendedName>
</protein>
<evidence type="ECO:0000256" key="1">
    <source>
        <dbReference type="PROSITE-ProRule" id="PRU00703"/>
    </source>
</evidence>
<dbReference type="SUPFAM" id="SSF54631">
    <property type="entry name" value="CBS-domain pair"/>
    <property type="match status" value="1"/>
</dbReference>
<gene>
    <name evidence="3" type="ORF">Cop2CBH44_19160</name>
</gene>
<evidence type="ECO:0000313" key="3">
    <source>
        <dbReference type="EMBL" id="BCI63563.1"/>
    </source>
</evidence>
<keyword evidence="1" id="KW-0129">CBS domain</keyword>
<evidence type="ECO:0000259" key="2">
    <source>
        <dbReference type="PROSITE" id="PS51371"/>
    </source>
</evidence>
<dbReference type="InterPro" id="IPR046342">
    <property type="entry name" value="CBS_dom_sf"/>
</dbReference>
<accession>A0A7G1HX01</accession>
<dbReference type="RefSeq" id="WP_021930010.1">
    <property type="nucleotide sequence ID" value="NZ_AP023322.1"/>
</dbReference>